<sequence>MKTTFSRMLVLVAVGLVACVVTVKASTNKVVVVASNDYQSSWNLMEMRNEKTWKDLQMVLYEPRLPQKKVETSSVQPKPKVSVASATSTAKLFLTKTDIVEEAQALKSAEMLSKATPENAWEGVGMNSVRTPDKREKLDIFSFRQRSWLKGIEVQYRDEYPVSSVGQTTQSRSLFVVWKRKF</sequence>
<keyword evidence="1" id="KW-0732">Signal</keyword>
<dbReference type="PROSITE" id="PS51257">
    <property type="entry name" value="PROKAR_LIPOPROTEIN"/>
    <property type="match status" value="1"/>
</dbReference>
<gene>
    <name evidence="2" type="ORF">A2738_01160</name>
</gene>
<evidence type="ECO:0000313" key="2">
    <source>
        <dbReference type="EMBL" id="OGI68476.1"/>
    </source>
</evidence>
<organism evidence="2 3">
    <name type="scientific">Candidatus Nomurabacteria bacterium RIFCSPHIGHO2_01_FULL_42_15</name>
    <dbReference type="NCBI Taxonomy" id="1801742"/>
    <lineage>
        <taxon>Bacteria</taxon>
        <taxon>Candidatus Nomuraibacteriota</taxon>
    </lineage>
</organism>
<dbReference type="AlphaFoldDB" id="A0A1F6VFX9"/>
<comment type="caution">
    <text evidence="2">The sequence shown here is derived from an EMBL/GenBank/DDBJ whole genome shotgun (WGS) entry which is preliminary data.</text>
</comment>
<dbReference type="Proteomes" id="UP000178235">
    <property type="component" value="Unassembled WGS sequence"/>
</dbReference>
<feature type="signal peptide" evidence="1">
    <location>
        <begin position="1"/>
        <end position="25"/>
    </location>
</feature>
<name>A0A1F6VFX9_9BACT</name>
<evidence type="ECO:0000256" key="1">
    <source>
        <dbReference type="SAM" id="SignalP"/>
    </source>
</evidence>
<feature type="chain" id="PRO_5009527238" evidence="1">
    <location>
        <begin position="26"/>
        <end position="182"/>
    </location>
</feature>
<evidence type="ECO:0000313" key="3">
    <source>
        <dbReference type="Proteomes" id="UP000178235"/>
    </source>
</evidence>
<accession>A0A1F6VFX9</accession>
<dbReference type="EMBL" id="MFTS01000003">
    <property type="protein sequence ID" value="OGI68476.1"/>
    <property type="molecule type" value="Genomic_DNA"/>
</dbReference>
<protein>
    <submittedName>
        <fullName evidence="2">Uncharacterized protein</fullName>
    </submittedName>
</protein>
<proteinExistence type="predicted"/>
<reference evidence="2 3" key="1">
    <citation type="journal article" date="2016" name="Nat. Commun.">
        <title>Thousands of microbial genomes shed light on interconnected biogeochemical processes in an aquifer system.</title>
        <authorList>
            <person name="Anantharaman K."/>
            <person name="Brown C.T."/>
            <person name="Hug L.A."/>
            <person name="Sharon I."/>
            <person name="Castelle C.J."/>
            <person name="Probst A.J."/>
            <person name="Thomas B.C."/>
            <person name="Singh A."/>
            <person name="Wilkins M.J."/>
            <person name="Karaoz U."/>
            <person name="Brodie E.L."/>
            <person name="Williams K.H."/>
            <person name="Hubbard S.S."/>
            <person name="Banfield J.F."/>
        </authorList>
    </citation>
    <scope>NUCLEOTIDE SEQUENCE [LARGE SCALE GENOMIC DNA]</scope>
</reference>